<dbReference type="GO" id="GO:0005829">
    <property type="term" value="C:cytosol"/>
    <property type="evidence" value="ECO:0007669"/>
    <property type="project" value="TreeGrafter"/>
</dbReference>
<evidence type="ECO:0000313" key="7">
    <source>
        <dbReference type="EMBL" id="RGR89900.1"/>
    </source>
</evidence>
<dbReference type="GO" id="GO:0005975">
    <property type="term" value="P:carbohydrate metabolic process"/>
    <property type="evidence" value="ECO:0007669"/>
    <property type="project" value="InterPro"/>
</dbReference>
<dbReference type="AlphaFoldDB" id="A0A412G888"/>
<dbReference type="Proteomes" id="UP000285864">
    <property type="component" value="Unassembled WGS sequence"/>
</dbReference>
<dbReference type="EMBL" id="QRUU01000100">
    <property type="protein sequence ID" value="RGR89900.1"/>
    <property type="molecule type" value="Genomic_DNA"/>
</dbReference>
<feature type="domain" description="Glycosyl hydrolase family 92" evidence="5">
    <location>
        <begin position="285"/>
        <end position="740"/>
    </location>
</feature>
<comment type="subunit">
    <text evidence="2">Monomer.</text>
</comment>
<sequence length="743" mass="85175">MKHLLVCLASFLALGTLHAQEPADYVNPFIGTTNFGTCNPGAVCPNGMMSVVPFNVMGSEDNKYDKDARWWSTPYDYTNSFFTGFAHVNLSGVGCPELGSLLLMPTTGKLDVDYRNYGSKYEKENATPGYYTISLTKYNILAEATATPRTGLSRFTFPKGESNILLNLGEGLTNETGAFMRRVSDCEVEGMKVLGTFCYNPQAVFPIYFVMRINKAPKATGYWKKQRPMQGVEAEWDKDQGKYKLYTQYNKDIAGDDIGAWFSFDTEEGEQIEVAMGVSFVSIENARENLDKEQSGRHFAAIHQEARQRWNDDLGRIKVEGGTKDQKTVFYTGLYHALIHPNILQDINGEYPQMEGDKILTTKGNRYTVFSLWDTYRNLHQLMTLVYPERQMDMINTMLDMYREHGWLPKWELYGRETLTMEGDPSLPVIVDTWMKGLRDFDINLAYEAMYKSATLPGKENLMRPDNDDYTKLGYVPLREQYDNSVSHALEYYIADYSLYTLAKALDKKEDAKLFYKRSMGYKNYYCKEYGTLRPILPDGKFYSPFDPKQGENFEPSPGFHEGNAWNYTYYVPHDIKGLAKLMGGKKPFVDKLQMIFDKGYYDPANEPDIAYPYLFSYFKGEEWRTQKLIKELLAKYFTTQPNGIPGNDDAGTMSTWAIFSMMGFYPDCPGVPEYTLTTPTFDKITIKLDPKYYGKDQLVIETMNPDSESDYIKTIKLGDKECGYRINHNDLIKAGSLQFWKK</sequence>
<dbReference type="SUPFAM" id="SSF48208">
    <property type="entry name" value="Six-hairpin glycosidases"/>
    <property type="match status" value="1"/>
</dbReference>
<evidence type="ECO:0000256" key="4">
    <source>
        <dbReference type="SAM" id="SignalP"/>
    </source>
</evidence>
<gene>
    <name evidence="7" type="ORF">DWY20_13960</name>
</gene>
<dbReference type="Gene3D" id="1.20.1050.60">
    <property type="entry name" value="alpha-1,2-mannosidase"/>
    <property type="match status" value="1"/>
</dbReference>
<reference evidence="7 8" key="1">
    <citation type="submission" date="2018-08" db="EMBL/GenBank/DDBJ databases">
        <title>A genome reference for cultivated species of the human gut microbiota.</title>
        <authorList>
            <person name="Zou Y."/>
            <person name="Xue W."/>
            <person name="Luo G."/>
        </authorList>
    </citation>
    <scope>NUCLEOTIDE SEQUENCE [LARGE SCALE GENOMIC DNA]</scope>
    <source>
        <strain evidence="7 8">AF24-2</strain>
    </source>
</reference>
<organism evidence="7 8">
    <name type="scientific">Phocaeicola coprocola</name>
    <dbReference type="NCBI Taxonomy" id="310298"/>
    <lineage>
        <taxon>Bacteria</taxon>
        <taxon>Pseudomonadati</taxon>
        <taxon>Bacteroidota</taxon>
        <taxon>Bacteroidia</taxon>
        <taxon>Bacteroidales</taxon>
        <taxon>Bacteroidaceae</taxon>
        <taxon>Phocaeicola</taxon>
    </lineage>
</organism>
<dbReference type="GO" id="GO:0006516">
    <property type="term" value="P:glycoprotein catabolic process"/>
    <property type="evidence" value="ECO:0007669"/>
    <property type="project" value="TreeGrafter"/>
</dbReference>
<dbReference type="GO" id="GO:0000224">
    <property type="term" value="F:peptide-N4-(N-acetyl-beta-glucosaminyl)asparagine amidase activity"/>
    <property type="evidence" value="ECO:0007669"/>
    <property type="project" value="TreeGrafter"/>
</dbReference>
<keyword evidence="4" id="KW-0732">Signal</keyword>
<feature type="domain" description="Glycosyl hydrolase family 92 N-terminal" evidence="6">
    <location>
        <begin position="25"/>
        <end position="279"/>
    </location>
</feature>
<dbReference type="NCBIfam" id="TIGR01180">
    <property type="entry name" value="aman2_put"/>
    <property type="match status" value="1"/>
</dbReference>
<dbReference type="FunFam" id="1.20.1050.60:FF:000001">
    <property type="entry name" value="Putative alpha-1,2-mannosidase"/>
    <property type="match status" value="1"/>
</dbReference>
<comment type="cofactor">
    <cofactor evidence="1">
        <name>Ca(2+)</name>
        <dbReference type="ChEBI" id="CHEBI:29108"/>
    </cofactor>
</comment>
<keyword evidence="3" id="KW-0106">Calcium</keyword>
<dbReference type="InterPro" id="IPR005887">
    <property type="entry name" value="GH92_a_mannosidase_put"/>
</dbReference>
<keyword evidence="7" id="KW-0378">Hydrolase</keyword>
<dbReference type="Pfam" id="PF07971">
    <property type="entry name" value="Glyco_hydro_92"/>
    <property type="match status" value="1"/>
</dbReference>
<name>A0A412G888_9BACT</name>
<dbReference type="Pfam" id="PF17678">
    <property type="entry name" value="Glyco_hydro_92N"/>
    <property type="match status" value="1"/>
</dbReference>
<evidence type="ECO:0000259" key="5">
    <source>
        <dbReference type="Pfam" id="PF07971"/>
    </source>
</evidence>
<dbReference type="RefSeq" id="WP_118485300.1">
    <property type="nucleotide sequence ID" value="NZ_CATZZN010000065.1"/>
</dbReference>
<dbReference type="Gene3D" id="1.20.1610.10">
    <property type="entry name" value="alpha-1,2-mannosidases domains"/>
    <property type="match status" value="1"/>
</dbReference>
<dbReference type="Gene3D" id="3.30.2080.10">
    <property type="entry name" value="GH92 mannosidase domain"/>
    <property type="match status" value="1"/>
</dbReference>
<dbReference type="InterPro" id="IPR014718">
    <property type="entry name" value="GH-type_carb-bd"/>
</dbReference>
<evidence type="ECO:0000259" key="6">
    <source>
        <dbReference type="Pfam" id="PF17678"/>
    </source>
</evidence>
<accession>A0A412G888</accession>
<evidence type="ECO:0000256" key="3">
    <source>
        <dbReference type="ARBA" id="ARBA00022837"/>
    </source>
</evidence>
<evidence type="ECO:0000256" key="2">
    <source>
        <dbReference type="ARBA" id="ARBA00011245"/>
    </source>
</evidence>
<dbReference type="InterPro" id="IPR050883">
    <property type="entry name" value="PNGase"/>
</dbReference>
<dbReference type="GO" id="GO:0030246">
    <property type="term" value="F:carbohydrate binding"/>
    <property type="evidence" value="ECO:0007669"/>
    <property type="project" value="InterPro"/>
</dbReference>
<comment type="caution">
    <text evidence="7">The sequence shown here is derived from an EMBL/GenBank/DDBJ whole genome shotgun (WGS) entry which is preliminary data.</text>
</comment>
<proteinExistence type="predicted"/>
<dbReference type="InterPro" id="IPR012939">
    <property type="entry name" value="Glyco_hydro_92"/>
</dbReference>
<evidence type="ECO:0000256" key="1">
    <source>
        <dbReference type="ARBA" id="ARBA00001913"/>
    </source>
</evidence>
<dbReference type="InterPro" id="IPR008928">
    <property type="entry name" value="6-hairpin_glycosidase_sf"/>
</dbReference>
<dbReference type="Gene3D" id="2.70.98.10">
    <property type="match status" value="1"/>
</dbReference>
<feature type="chain" id="PRO_5019202268" evidence="4">
    <location>
        <begin position="20"/>
        <end position="743"/>
    </location>
</feature>
<dbReference type="PANTHER" id="PTHR12143">
    <property type="entry name" value="PEPTIDE N-GLYCANASE PNGASE -RELATED"/>
    <property type="match status" value="1"/>
</dbReference>
<evidence type="ECO:0000313" key="8">
    <source>
        <dbReference type="Proteomes" id="UP000285864"/>
    </source>
</evidence>
<feature type="signal peptide" evidence="4">
    <location>
        <begin position="1"/>
        <end position="19"/>
    </location>
</feature>
<dbReference type="InterPro" id="IPR041371">
    <property type="entry name" value="GH92_N"/>
</dbReference>
<protein>
    <submittedName>
        <fullName evidence="7">Glycoside hydrolase family 92 protein</fullName>
    </submittedName>
</protein>
<dbReference type="PANTHER" id="PTHR12143:SF39">
    <property type="entry name" value="SECRETED PROTEIN"/>
    <property type="match status" value="1"/>
</dbReference>
<keyword evidence="8" id="KW-1185">Reference proteome</keyword>